<dbReference type="Gene3D" id="1.10.10.60">
    <property type="entry name" value="Homeodomain-like"/>
    <property type="match status" value="1"/>
</dbReference>
<dbReference type="GO" id="GO:0042795">
    <property type="term" value="P:snRNA transcription by RNA polymerase II"/>
    <property type="evidence" value="ECO:0007669"/>
    <property type="project" value="TreeGrafter"/>
</dbReference>
<evidence type="ECO:0000259" key="6">
    <source>
        <dbReference type="PROSITE" id="PS50090"/>
    </source>
</evidence>
<evidence type="ECO:0000256" key="2">
    <source>
        <dbReference type="ARBA" id="ARBA00023015"/>
    </source>
</evidence>
<name>A0A915JRN3_ROMCU</name>
<keyword evidence="5" id="KW-0539">Nucleus</keyword>
<feature type="domain" description="Myb-like" evidence="6">
    <location>
        <begin position="186"/>
        <end position="252"/>
    </location>
</feature>
<evidence type="ECO:0000256" key="5">
    <source>
        <dbReference type="ARBA" id="ARBA00023242"/>
    </source>
</evidence>
<dbReference type="PANTHER" id="PTHR46621">
    <property type="entry name" value="SNRNA-ACTIVATING PROTEIN COMPLEX SUBUNIT 4"/>
    <property type="match status" value="1"/>
</dbReference>
<dbReference type="GO" id="GO:0019185">
    <property type="term" value="C:snRNA-activating protein complex"/>
    <property type="evidence" value="ECO:0007669"/>
    <property type="project" value="TreeGrafter"/>
</dbReference>
<comment type="subcellular location">
    <subcellularLocation>
        <location evidence="1">Nucleus</location>
    </subcellularLocation>
</comment>
<evidence type="ECO:0000256" key="1">
    <source>
        <dbReference type="ARBA" id="ARBA00004123"/>
    </source>
</evidence>
<keyword evidence="4" id="KW-0804">Transcription</keyword>
<keyword evidence="3" id="KW-0238">DNA-binding</keyword>
<dbReference type="InterPro" id="IPR051575">
    <property type="entry name" value="Myb-like_DNA-bd"/>
</dbReference>
<dbReference type="PANTHER" id="PTHR46621:SF1">
    <property type="entry name" value="SNRNA-ACTIVATING PROTEIN COMPLEX SUBUNIT 4"/>
    <property type="match status" value="1"/>
</dbReference>
<accession>A0A915JRN3</accession>
<dbReference type="SUPFAM" id="SSF46689">
    <property type="entry name" value="Homeodomain-like"/>
    <property type="match status" value="1"/>
</dbReference>
<organism evidence="7 8">
    <name type="scientific">Romanomermis culicivorax</name>
    <name type="common">Nematode worm</name>
    <dbReference type="NCBI Taxonomy" id="13658"/>
    <lineage>
        <taxon>Eukaryota</taxon>
        <taxon>Metazoa</taxon>
        <taxon>Ecdysozoa</taxon>
        <taxon>Nematoda</taxon>
        <taxon>Enoplea</taxon>
        <taxon>Dorylaimia</taxon>
        <taxon>Mermithida</taxon>
        <taxon>Mermithoidea</taxon>
        <taxon>Mermithidae</taxon>
        <taxon>Romanomermis</taxon>
    </lineage>
</organism>
<reference evidence="8" key="1">
    <citation type="submission" date="2022-11" db="UniProtKB">
        <authorList>
            <consortium name="WormBaseParasite"/>
        </authorList>
    </citation>
    <scope>IDENTIFICATION</scope>
</reference>
<dbReference type="Proteomes" id="UP000887565">
    <property type="component" value="Unplaced"/>
</dbReference>
<dbReference type="CDD" id="cd00167">
    <property type="entry name" value="SANT"/>
    <property type="match status" value="1"/>
</dbReference>
<keyword evidence="7" id="KW-1185">Reference proteome</keyword>
<dbReference type="WBParaSite" id="nRc.2.0.1.t28773-RA">
    <property type="protein sequence ID" value="nRc.2.0.1.t28773-RA"/>
    <property type="gene ID" value="nRc.2.0.1.g28773"/>
</dbReference>
<dbReference type="GO" id="GO:0005634">
    <property type="term" value="C:nucleus"/>
    <property type="evidence" value="ECO:0007669"/>
    <property type="project" value="UniProtKB-SubCell"/>
</dbReference>
<proteinExistence type="predicted"/>
<protein>
    <submittedName>
        <fullName evidence="8">Myb-like domain-containing protein</fullName>
    </submittedName>
</protein>
<dbReference type="GO" id="GO:0001006">
    <property type="term" value="F:RNA polymerase III type 3 promoter sequence-specific DNA binding"/>
    <property type="evidence" value="ECO:0007669"/>
    <property type="project" value="TreeGrafter"/>
</dbReference>
<dbReference type="GO" id="GO:0042796">
    <property type="term" value="P:snRNA transcription by RNA polymerase III"/>
    <property type="evidence" value="ECO:0007669"/>
    <property type="project" value="TreeGrafter"/>
</dbReference>
<dbReference type="InterPro" id="IPR009057">
    <property type="entry name" value="Homeodomain-like_sf"/>
</dbReference>
<dbReference type="SMART" id="SM00717">
    <property type="entry name" value="SANT"/>
    <property type="match status" value="2"/>
</dbReference>
<evidence type="ECO:0000256" key="4">
    <source>
        <dbReference type="ARBA" id="ARBA00023163"/>
    </source>
</evidence>
<dbReference type="InterPro" id="IPR001005">
    <property type="entry name" value="SANT/Myb"/>
</dbReference>
<dbReference type="GO" id="GO:0000978">
    <property type="term" value="F:RNA polymerase II cis-regulatory region sequence-specific DNA binding"/>
    <property type="evidence" value="ECO:0007669"/>
    <property type="project" value="TreeGrafter"/>
</dbReference>
<dbReference type="PROSITE" id="PS50090">
    <property type="entry name" value="MYB_LIKE"/>
    <property type="match status" value="1"/>
</dbReference>
<sequence length="342" mass="38770">MDYPDLSNLVARSKQLANESAAGISRIKNEYELLPPFALSASLPAVASDDFDSDEIITSGIGDDDFTIDEIEKMILEIKDNPLPDGNYSAIVVNQAIRDLLKGMTKKLDAFEIRQRDKERHIEQLLAKIKLAFGRQKPVFSKVKAVQYIPPYFHDASNLCPPLNEDAIHKIRNTPNFNILCDVARPFSKKEDEELKTAVSQILNDRLPKPGISQQKSPSTVLTSSHWSEIAAVYMGSGRTATECQCYYNNFLNPEINKDQKWTQAELDELKRLCSQENPRSTFCQIAESLKGEGEKQIVTCVSSPHRRYFNTSRPVGKGEYKKLGYEETKDHEENRNYLAYL</sequence>
<evidence type="ECO:0000313" key="8">
    <source>
        <dbReference type="WBParaSite" id="nRc.2.0.1.t28773-RA"/>
    </source>
</evidence>
<evidence type="ECO:0000313" key="7">
    <source>
        <dbReference type="Proteomes" id="UP000887565"/>
    </source>
</evidence>
<keyword evidence="2" id="KW-0805">Transcription regulation</keyword>
<dbReference type="AlphaFoldDB" id="A0A915JRN3"/>
<evidence type="ECO:0000256" key="3">
    <source>
        <dbReference type="ARBA" id="ARBA00023125"/>
    </source>
</evidence>